<feature type="domain" description="EF-hand" evidence="4">
    <location>
        <begin position="178"/>
        <end position="213"/>
    </location>
</feature>
<organism evidence="5">
    <name type="scientific">Magallana gigas</name>
    <name type="common">Pacific oyster</name>
    <name type="synonym">Crassostrea gigas</name>
    <dbReference type="NCBI Taxonomy" id="29159"/>
    <lineage>
        <taxon>Eukaryota</taxon>
        <taxon>Metazoa</taxon>
        <taxon>Spiralia</taxon>
        <taxon>Lophotrochozoa</taxon>
        <taxon>Mollusca</taxon>
        <taxon>Bivalvia</taxon>
        <taxon>Autobranchia</taxon>
        <taxon>Pteriomorphia</taxon>
        <taxon>Ostreida</taxon>
        <taxon>Ostreoidea</taxon>
        <taxon>Ostreidae</taxon>
        <taxon>Magallana</taxon>
    </lineage>
</organism>
<feature type="domain" description="EF-hand" evidence="4">
    <location>
        <begin position="251"/>
        <end position="286"/>
    </location>
</feature>
<dbReference type="FunFam" id="1.10.238.10:FF:000001">
    <property type="entry name" value="Calmodulin 1"/>
    <property type="match status" value="1"/>
</dbReference>
<dbReference type="InterPro" id="IPR011992">
    <property type="entry name" value="EF-hand-dom_pair"/>
</dbReference>
<evidence type="ECO:0000256" key="3">
    <source>
        <dbReference type="ARBA" id="ARBA00023179"/>
    </source>
</evidence>
<dbReference type="AlphaFoldDB" id="K1PF67"/>
<proteinExistence type="predicted"/>
<name>K1PF67_MAGGI</name>
<keyword evidence="1" id="KW-0677">Repeat</keyword>
<evidence type="ECO:0000256" key="1">
    <source>
        <dbReference type="ARBA" id="ARBA00022737"/>
    </source>
</evidence>
<dbReference type="Pfam" id="PF13833">
    <property type="entry name" value="EF-hand_8"/>
    <property type="match status" value="1"/>
</dbReference>
<dbReference type="PROSITE" id="PS00018">
    <property type="entry name" value="EF_HAND_1"/>
    <property type="match status" value="6"/>
</dbReference>
<dbReference type="Gene3D" id="1.10.238.10">
    <property type="entry name" value="EF-hand"/>
    <property type="match status" value="6"/>
</dbReference>
<feature type="domain" description="EF-hand" evidence="4">
    <location>
        <begin position="32"/>
        <end position="67"/>
    </location>
</feature>
<feature type="domain" description="EF-hand" evidence="4">
    <location>
        <begin position="416"/>
        <end position="451"/>
    </location>
</feature>
<accession>K1PF67</accession>
<sequence length="454" mass="51772">MISLFLLKTERKKKMWKESNQKLLQPLELVYANLVVFKDAFAMFDRDGEGFILTRELGPIMRSMGYAPTEAELADMINEVDSDGEGIVYYETFQMLMSRHAKTLETVKELMEAFLVYDREKKGIVSSSDLRQVLQQVGEKLSSEEVDEIINSAENAPGGHIYYEENHIPCMASKLSPEQIMEFRVAFSLFDKDNDGSINAKELGTVMRALGQNPSVTELRAMVDEVDLDGNGVIDFEEFLEMIVKEMNKTDTEEEMREAFKIFDRSGNGFITAKELKHGMVYMGERLSDEEVEEMMREADSDGDGRISFEEFRAVFDLFTEDGSDVLSIENLERVLKTCGREPSSKDLREVIRLVDPTGKGEISFEDFVLVMSKQIRHSDKEAELTEAFRAFDADRSGYISAHELRTVMTNMGAKMTEEEINGMISEIDIDGDGKINFEEFVRLVISRKDLLLR</sequence>
<dbReference type="SMART" id="SM00054">
    <property type="entry name" value="EFh"/>
    <property type="match status" value="10"/>
</dbReference>
<feature type="domain" description="EF-hand" evidence="4">
    <location>
        <begin position="214"/>
        <end position="249"/>
    </location>
</feature>
<protein>
    <submittedName>
        <fullName evidence="5">Calmodulin</fullName>
    </submittedName>
</protein>
<gene>
    <name evidence="5" type="ORF">CGI_10006481</name>
</gene>
<dbReference type="PROSITE" id="PS50222">
    <property type="entry name" value="EF_HAND_2"/>
    <property type="match status" value="9"/>
</dbReference>
<reference evidence="5" key="1">
    <citation type="journal article" date="2012" name="Nature">
        <title>The oyster genome reveals stress adaptation and complexity of shell formation.</title>
        <authorList>
            <person name="Zhang G."/>
            <person name="Fang X."/>
            <person name="Guo X."/>
            <person name="Li L."/>
            <person name="Luo R."/>
            <person name="Xu F."/>
            <person name="Yang P."/>
            <person name="Zhang L."/>
            <person name="Wang X."/>
            <person name="Qi H."/>
            <person name="Xiong Z."/>
            <person name="Que H."/>
            <person name="Xie Y."/>
            <person name="Holland P.W."/>
            <person name="Paps J."/>
            <person name="Zhu Y."/>
            <person name="Wu F."/>
            <person name="Chen Y."/>
            <person name="Wang J."/>
            <person name="Peng C."/>
            <person name="Meng J."/>
            <person name="Yang L."/>
            <person name="Liu J."/>
            <person name="Wen B."/>
            <person name="Zhang N."/>
            <person name="Huang Z."/>
            <person name="Zhu Q."/>
            <person name="Feng Y."/>
            <person name="Mount A."/>
            <person name="Hedgecock D."/>
            <person name="Xu Z."/>
            <person name="Liu Y."/>
            <person name="Domazet-Loso T."/>
            <person name="Du Y."/>
            <person name="Sun X."/>
            <person name="Zhang S."/>
            <person name="Liu B."/>
            <person name="Cheng P."/>
            <person name="Jiang X."/>
            <person name="Li J."/>
            <person name="Fan D."/>
            <person name="Wang W."/>
            <person name="Fu W."/>
            <person name="Wang T."/>
            <person name="Wang B."/>
            <person name="Zhang J."/>
            <person name="Peng Z."/>
            <person name="Li Y."/>
            <person name="Li N."/>
            <person name="Wang J."/>
            <person name="Chen M."/>
            <person name="He Y."/>
            <person name="Tan F."/>
            <person name="Song X."/>
            <person name="Zheng Q."/>
            <person name="Huang R."/>
            <person name="Yang H."/>
            <person name="Du X."/>
            <person name="Chen L."/>
            <person name="Yang M."/>
            <person name="Gaffney P.M."/>
            <person name="Wang S."/>
            <person name="Luo L."/>
            <person name="She Z."/>
            <person name="Ming Y."/>
            <person name="Huang W."/>
            <person name="Zhang S."/>
            <person name="Huang B."/>
            <person name="Zhang Y."/>
            <person name="Qu T."/>
            <person name="Ni P."/>
            <person name="Miao G."/>
            <person name="Wang J."/>
            <person name="Wang Q."/>
            <person name="Steinberg C.E."/>
            <person name="Wang H."/>
            <person name="Li N."/>
            <person name="Qian L."/>
            <person name="Zhang G."/>
            <person name="Li Y."/>
            <person name="Yang H."/>
            <person name="Liu X."/>
            <person name="Wang J."/>
            <person name="Yin Y."/>
            <person name="Wang J."/>
        </authorList>
    </citation>
    <scope>NUCLEOTIDE SEQUENCE [LARGE SCALE GENOMIC DNA]</scope>
    <source>
        <strain evidence="5">05x7-T-G4-1.051#20</strain>
    </source>
</reference>
<dbReference type="InterPro" id="IPR050230">
    <property type="entry name" value="CALM/Myosin/TropC-like"/>
</dbReference>
<feature type="domain" description="EF-hand" evidence="4">
    <location>
        <begin position="287"/>
        <end position="322"/>
    </location>
</feature>
<dbReference type="GO" id="GO:0005509">
    <property type="term" value="F:calcium ion binding"/>
    <property type="evidence" value="ECO:0007669"/>
    <property type="project" value="InterPro"/>
</dbReference>
<dbReference type="PANTHER" id="PTHR23048:SF0">
    <property type="entry name" value="CALMODULIN LIKE 3"/>
    <property type="match status" value="1"/>
</dbReference>
<evidence type="ECO:0000256" key="2">
    <source>
        <dbReference type="ARBA" id="ARBA00022837"/>
    </source>
</evidence>
<dbReference type="GO" id="GO:0016460">
    <property type="term" value="C:myosin II complex"/>
    <property type="evidence" value="ECO:0007669"/>
    <property type="project" value="TreeGrafter"/>
</dbReference>
<keyword evidence="2" id="KW-0106">Calcium</keyword>
<keyword evidence="3" id="KW-0514">Muscle protein</keyword>
<feature type="domain" description="EF-hand" evidence="4">
    <location>
        <begin position="380"/>
        <end position="415"/>
    </location>
</feature>
<evidence type="ECO:0000259" key="4">
    <source>
        <dbReference type="PROSITE" id="PS50222"/>
    </source>
</evidence>
<dbReference type="InterPro" id="IPR018247">
    <property type="entry name" value="EF_Hand_1_Ca_BS"/>
</dbReference>
<dbReference type="PANTHER" id="PTHR23048">
    <property type="entry name" value="MYOSIN LIGHT CHAIN 1, 3"/>
    <property type="match status" value="1"/>
</dbReference>
<feature type="domain" description="EF-hand" evidence="4">
    <location>
        <begin position="343"/>
        <end position="378"/>
    </location>
</feature>
<dbReference type="EMBL" id="JH816994">
    <property type="protein sequence ID" value="EKC20233.1"/>
    <property type="molecule type" value="Genomic_DNA"/>
</dbReference>
<dbReference type="Pfam" id="PF13499">
    <property type="entry name" value="EF-hand_7"/>
    <property type="match status" value="4"/>
</dbReference>
<dbReference type="InterPro" id="IPR002048">
    <property type="entry name" value="EF_hand_dom"/>
</dbReference>
<feature type="domain" description="EF-hand" evidence="4">
    <location>
        <begin position="105"/>
        <end position="140"/>
    </location>
</feature>
<dbReference type="InParanoid" id="K1PF67"/>
<dbReference type="HOGENOM" id="CLU_603062_0_0_1"/>
<dbReference type="CDD" id="cd00051">
    <property type="entry name" value="EFh"/>
    <property type="match status" value="3"/>
</dbReference>
<dbReference type="SUPFAM" id="SSF47473">
    <property type="entry name" value="EF-hand"/>
    <property type="match status" value="3"/>
</dbReference>
<evidence type="ECO:0000313" key="5">
    <source>
        <dbReference type="EMBL" id="EKC20233.1"/>
    </source>
</evidence>
<dbReference type="FunFam" id="1.10.238.10:FF:000527">
    <property type="entry name" value="Calmodulin-3"/>
    <property type="match status" value="1"/>
</dbReference>
<dbReference type="FunFam" id="1.10.238.10:FF:000178">
    <property type="entry name" value="Calmodulin-2 A"/>
    <property type="match status" value="1"/>
</dbReference>